<dbReference type="PANTHER" id="PTHR12329:SF36">
    <property type="entry name" value="UBIQUITIN-LIKE DOMAIN-CONTAINING PROTEIN"/>
    <property type="match status" value="1"/>
</dbReference>
<feature type="coiled-coil region" evidence="2">
    <location>
        <begin position="139"/>
        <end position="166"/>
    </location>
</feature>
<evidence type="ECO:0000313" key="7">
    <source>
        <dbReference type="Proteomes" id="UP000323000"/>
    </source>
</evidence>
<evidence type="ECO:0000259" key="5">
    <source>
        <dbReference type="PROSITE" id="PS51035"/>
    </source>
</evidence>
<feature type="region of interest" description="Disordered" evidence="3">
    <location>
        <begin position="234"/>
        <end position="259"/>
    </location>
</feature>
<dbReference type="Proteomes" id="UP000323000">
    <property type="component" value="Chromosome 11"/>
</dbReference>
<proteinExistence type="predicted"/>
<dbReference type="InterPro" id="IPR036533">
    <property type="entry name" value="BAG_dom_sf"/>
</dbReference>
<organism evidence="6 7">
    <name type="scientific">Acer yangbiense</name>
    <dbReference type="NCBI Taxonomy" id="1000413"/>
    <lineage>
        <taxon>Eukaryota</taxon>
        <taxon>Viridiplantae</taxon>
        <taxon>Streptophyta</taxon>
        <taxon>Embryophyta</taxon>
        <taxon>Tracheophyta</taxon>
        <taxon>Spermatophyta</taxon>
        <taxon>Magnoliopsida</taxon>
        <taxon>eudicotyledons</taxon>
        <taxon>Gunneridae</taxon>
        <taxon>Pentapetalae</taxon>
        <taxon>rosids</taxon>
        <taxon>malvids</taxon>
        <taxon>Sapindales</taxon>
        <taxon>Sapindaceae</taxon>
        <taxon>Hippocastanoideae</taxon>
        <taxon>Acereae</taxon>
        <taxon>Acer</taxon>
    </lineage>
</organism>
<feature type="compositionally biased region" description="Basic and acidic residues" evidence="3">
    <location>
        <begin position="242"/>
        <end position="252"/>
    </location>
</feature>
<evidence type="ECO:0008006" key="8">
    <source>
        <dbReference type="Google" id="ProtNLM"/>
    </source>
</evidence>
<dbReference type="SUPFAM" id="SSF63491">
    <property type="entry name" value="BAG domain"/>
    <property type="match status" value="1"/>
</dbReference>
<dbReference type="Pfam" id="PF00240">
    <property type="entry name" value="ubiquitin"/>
    <property type="match status" value="1"/>
</dbReference>
<evidence type="ECO:0000259" key="4">
    <source>
        <dbReference type="PROSITE" id="PS50053"/>
    </source>
</evidence>
<keyword evidence="1" id="KW-0143">Chaperone</keyword>
<dbReference type="Pfam" id="PF02179">
    <property type="entry name" value="BAG"/>
    <property type="match status" value="1"/>
</dbReference>
<sequence>METTKAKVNRRNCVGGRVDMKIDELEIRPGGMLVQKRNPDSDNQISASIPTIKVRVKYNSIYHEICISSQASFGELKKILAERTGLHPEEQKLIYKKKERDSKAYLDGARVKNGSKFVLVEDIASRERRCLEMLKNARIEKASKSLAEISLEVDKLANQVTDLQSAVASEGEKVLLDIDLENLIGKLMTELVKLDGISIEGDLKLQKRVQERRVQNYIEILDTLKLCNSKLTSNEGGNNIKQEQHSTFEKQQGRSKQRNLTGEIRPNLQQHPLMQHESVVVSTKWETFD</sequence>
<dbReference type="InterPro" id="IPR000626">
    <property type="entry name" value="Ubiquitin-like_dom"/>
</dbReference>
<dbReference type="InterPro" id="IPR003103">
    <property type="entry name" value="BAG_domain"/>
</dbReference>
<name>A0A5C7H2B1_9ROSI</name>
<dbReference type="PANTHER" id="PTHR12329">
    <property type="entry name" value="BCL2-ASSOCIATED ATHANOGENE"/>
    <property type="match status" value="1"/>
</dbReference>
<dbReference type="SUPFAM" id="SSF54236">
    <property type="entry name" value="Ubiquitin-like"/>
    <property type="match status" value="1"/>
</dbReference>
<dbReference type="InterPro" id="IPR029071">
    <property type="entry name" value="Ubiquitin-like_domsf"/>
</dbReference>
<dbReference type="Gene3D" id="1.20.58.120">
    <property type="entry name" value="BAG domain"/>
    <property type="match status" value="1"/>
</dbReference>
<evidence type="ECO:0000313" key="6">
    <source>
        <dbReference type="EMBL" id="TXG50987.1"/>
    </source>
</evidence>
<protein>
    <recommendedName>
        <fullName evidence="8">Ubiquitin-like domain-containing protein</fullName>
    </recommendedName>
</protein>
<dbReference type="PROSITE" id="PS50053">
    <property type="entry name" value="UBIQUITIN_2"/>
    <property type="match status" value="1"/>
</dbReference>
<dbReference type="GO" id="GO:0050821">
    <property type="term" value="P:protein stabilization"/>
    <property type="evidence" value="ECO:0007669"/>
    <property type="project" value="TreeGrafter"/>
</dbReference>
<dbReference type="PROSITE" id="PS51035">
    <property type="entry name" value="BAG"/>
    <property type="match status" value="1"/>
</dbReference>
<dbReference type="OrthoDB" id="776628at2759"/>
<dbReference type="InterPro" id="IPR039773">
    <property type="entry name" value="BAG_chaperone_regulator"/>
</dbReference>
<gene>
    <name evidence="6" type="ORF">EZV62_023511</name>
</gene>
<keyword evidence="2" id="KW-0175">Coiled coil</keyword>
<accession>A0A5C7H2B1</accession>
<dbReference type="GO" id="GO:0051087">
    <property type="term" value="F:protein-folding chaperone binding"/>
    <property type="evidence" value="ECO:0007669"/>
    <property type="project" value="InterPro"/>
</dbReference>
<evidence type="ECO:0000256" key="1">
    <source>
        <dbReference type="ARBA" id="ARBA00023186"/>
    </source>
</evidence>
<evidence type="ECO:0000256" key="3">
    <source>
        <dbReference type="SAM" id="MobiDB-lite"/>
    </source>
</evidence>
<feature type="domain" description="Ubiquitin-like" evidence="4">
    <location>
        <begin position="52"/>
        <end position="120"/>
    </location>
</feature>
<dbReference type="Gene3D" id="3.10.20.90">
    <property type="entry name" value="Phosphatidylinositol 3-kinase Catalytic Subunit, Chain A, domain 1"/>
    <property type="match status" value="1"/>
</dbReference>
<evidence type="ECO:0000256" key="2">
    <source>
        <dbReference type="SAM" id="Coils"/>
    </source>
</evidence>
<dbReference type="GO" id="GO:0000774">
    <property type="term" value="F:adenyl-nucleotide exchange factor activity"/>
    <property type="evidence" value="ECO:0007669"/>
    <property type="project" value="TreeGrafter"/>
</dbReference>
<comment type="caution">
    <text evidence="6">The sequence shown here is derived from an EMBL/GenBank/DDBJ whole genome shotgun (WGS) entry which is preliminary data.</text>
</comment>
<keyword evidence="7" id="KW-1185">Reference proteome</keyword>
<feature type="domain" description="BAG" evidence="5">
    <location>
        <begin position="187"/>
        <end position="225"/>
    </location>
</feature>
<dbReference type="AlphaFoldDB" id="A0A5C7H2B1"/>
<reference evidence="7" key="1">
    <citation type="journal article" date="2019" name="Gigascience">
        <title>De novo genome assembly of the endangered Acer yangbiense, a plant species with extremely small populations endemic to Yunnan Province, China.</title>
        <authorList>
            <person name="Yang J."/>
            <person name="Wariss H.M."/>
            <person name="Tao L."/>
            <person name="Zhang R."/>
            <person name="Yun Q."/>
            <person name="Hollingsworth P."/>
            <person name="Dao Z."/>
            <person name="Luo G."/>
            <person name="Guo H."/>
            <person name="Ma Y."/>
            <person name="Sun W."/>
        </authorList>
    </citation>
    <scope>NUCLEOTIDE SEQUENCE [LARGE SCALE GENOMIC DNA]</scope>
    <source>
        <strain evidence="7">cv. Malutang</strain>
    </source>
</reference>
<dbReference type="EMBL" id="VAHF01000011">
    <property type="protein sequence ID" value="TXG50987.1"/>
    <property type="molecule type" value="Genomic_DNA"/>
</dbReference>
<dbReference type="GO" id="GO:0005737">
    <property type="term" value="C:cytoplasm"/>
    <property type="evidence" value="ECO:0007669"/>
    <property type="project" value="TreeGrafter"/>
</dbReference>